<dbReference type="EMBL" id="CM029052">
    <property type="protein sequence ID" value="KAG2558859.1"/>
    <property type="molecule type" value="Genomic_DNA"/>
</dbReference>
<name>A0A8T0PDX3_PANVG</name>
<protein>
    <submittedName>
        <fullName evidence="1">Uncharacterized protein</fullName>
    </submittedName>
</protein>
<comment type="caution">
    <text evidence="1">The sequence shown here is derived from an EMBL/GenBank/DDBJ whole genome shotgun (WGS) entry which is preliminary data.</text>
</comment>
<evidence type="ECO:0000313" key="1">
    <source>
        <dbReference type="EMBL" id="KAG2558859.1"/>
    </source>
</evidence>
<keyword evidence="2" id="KW-1185">Reference proteome</keyword>
<dbReference type="AlphaFoldDB" id="A0A8T0PDX3"/>
<dbReference type="Proteomes" id="UP000823388">
    <property type="component" value="Chromosome 8N"/>
</dbReference>
<proteinExistence type="predicted"/>
<reference evidence="1" key="1">
    <citation type="submission" date="2020-05" db="EMBL/GenBank/DDBJ databases">
        <title>WGS assembly of Panicum virgatum.</title>
        <authorList>
            <person name="Lovell J.T."/>
            <person name="Jenkins J."/>
            <person name="Shu S."/>
            <person name="Juenger T.E."/>
            <person name="Schmutz J."/>
        </authorList>
    </citation>
    <scope>NUCLEOTIDE SEQUENCE</scope>
    <source>
        <strain evidence="1">AP13</strain>
    </source>
</reference>
<organism evidence="1 2">
    <name type="scientific">Panicum virgatum</name>
    <name type="common">Blackwell switchgrass</name>
    <dbReference type="NCBI Taxonomy" id="38727"/>
    <lineage>
        <taxon>Eukaryota</taxon>
        <taxon>Viridiplantae</taxon>
        <taxon>Streptophyta</taxon>
        <taxon>Embryophyta</taxon>
        <taxon>Tracheophyta</taxon>
        <taxon>Spermatophyta</taxon>
        <taxon>Magnoliopsida</taxon>
        <taxon>Liliopsida</taxon>
        <taxon>Poales</taxon>
        <taxon>Poaceae</taxon>
        <taxon>PACMAD clade</taxon>
        <taxon>Panicoideae</taxon>
        <taxon>Panicodae</taxon>
        <taxon>Paniceae</taxon>
        <taxon>Panicinae</taxon>
        <taxon>Panicum</taxon>
        <taxon>Panicum sect. Hiantes</taxon>
    </lineage>
</organism>
<sequence length="102" mass="11565">MIPLCVHGFRNKAFLVRRTHGDKLHPDILTFQLCGRYLRPQCTLPPSRPSKLAVFSATVLEFLVVRTQDLSRVAIHVFKPVRKADFSGNEFTGLFPYLSAHA</sequence>
<accession>A0A8T0PDX3</accession>
<evidence type="ECO:0000313" key="2">
    <source>
        <dbReference type="Proteomes" id="UP000823388"/>
    </source>
</evidence>
<gene>
    <name evidence="1" type="ORF">PVAP13_8NG348342</name>
</gene>